<evidence type="ECO:0000313" key="1">
    <source>
        <dbReference type="EMBL" id="ATA55355.1"/>
    </source>
</evidence>
<protein>
    <submittedName>
        <fullName evidence="1">Uncharacterized protein</fullName>
    </submittedName>
</protein>
<name>A0A250DLV9_9BURK</name>
<proteinExistence type="predicted"/>
<evidence type="ECO:0000313" key="2">
    <source>
        <dbReference type="Proteomes" id="UP000217154"/>
    </source>
</evidence>
<dbReference type="AlphaFoldDB" id="A0A250DLV9"/>
<dbReference type="Proteomes" id="UP000217154">
    <property type="component" value="Chromosome"/>
</dbReference>
<accession>A0A250DLV9</accession>
<dbReference type="EMBL" id="CP023284">
    <property type="protein sequence ID" value="ATA55355.1"/>
    <property type="molecule type" value="Genomic_DNA"/>
</dbReference>
<reference evidence="1 2" key="1">
    <citation type="submission" date="2017-09" db="EMBL/GenBank/DDBJ databases">
        <title>The diverse metabolic capabilities of V. boronicumulans make it an excellent choice for continued studies on novel biodegradation.</title>
        <authorList>
            <person name="Sun S."/>
        </authorList>
    </citation>
    <scope>NUCLEOTIDE SEQUENCE [LARGE SCALE GENOMIC DNA]</scope>
    <source>
        <strain evidence="1 2">J1</strain>
    </source>
</reference>
<dbReference type="RefSeq" id="WP_095745728.1">
    <property type="nucleotide sequence ID" value="NZ_CP023284.1"/>
</dbReference>
<dbReference type="KEGG" id="vbo:CKY39_20630"/>
<gene>
    <name evidence="1" type="ORF">CKY39_20630</name>
</gene>
<sequence length="261" mass="29444">MRVTMAFDGSGLASVQSQLAKLSGQQAKQAYADGLSDGGFRARREWQREMREQFDRPTPYILKSVYVRKATPERLSVEIEPTYFGGKGVDPQKILQAQEFGGPRRDKRSEAALRRIGILPAGYQTAMPDTPYPGSDDGRGNARGGFLVRLLSYFQAMGEQGYRANMTDRRKARLHKGTKDREGVRFFIAYGRLRSGPTQHLAPGIWAATGTQGVVVRPVLMFVRAGVYDARISRERVAERADLQPYIERRIRYRIRKLVGE</sequence>
<organism evidence="1 2">
    <name type="scientific">Variovorax boronicumulans</name>
    <dbReference type="NCBI Taxonomy" id="436515"/>
    <lineage>
        <taxon>Bacteria</taxon>
        <taxon>Pseudomonadati</taxon>
        <taxon>Pseudomonadota</taxon>
        <taxon>Betaproteobacteria</taxon>
        <taxon>Burkholderiales</taxon>
        <taxon>Comamonadaceae</taxon>
        <taxon>Variovorax</taxon>
    </lineage>
</organism>